<accession>A0A1Y6BBJ1</accession>
<dbReference type="SUPFAM" id="SSF49482">
    <property type="entry name" value="Aromatic compound dioxygenase"/>
    <property type="match status" value="1"/>
</dbReference>
<dbReference type="Pfam" id="PF00775">
    <property type="entry name" value="Dioxygenase_C"/>
    <property type="match status" value="1"/>
</dbReference>
<feature type="region of interest" description="Disordered" evidence="4">
    <location>
        <begin position="38"/>
        <end position="87"/>
    </location>
</feature>
<comment type="similarity">
    <text evidence="1">Belongs to the intradiol ring-cleavage dioxygenase family.</text>
</comment>
<evidence type="ECO:0000256" key="4">
    <source>
        <dbReference type="SAM" id="MobiDB-lite"/>
    </source>
</evidence>
<dbReference type="InterPro" id="IPR000627">
    <property type="entry name" value="Intradiol_dOase_C"/>
</dbReference>
<evidence type="ECO:0000313" key="8">
    <source>
        <dbReference type="Proteomes" id="UP000192917"/>
    </source>
</evidence>
<dbReference type="PANTHER" id="PTHR33711">
    <property type="entry name" value="DIOXYGENASE, PUTATIVE (AFU_ORTHOLOGUE AFUA_2G02910)-RELATED"/>
    <property type="match status" value="1"/>
</dbReference>
<reference evidence="7 8" key="1">
    <citation type="submission" date="2017-04" db="EMBL/GenBank/DDBJ databases">
        <authorList>
            <person name="Afonso C.L."/>
            <person name="Miller P.J."/>
            <person name="Scott M.A."/>
            <person name="Spackman E."/>
            <person name="Goraichik I."/>
            <person name="Dimitrov K.M."/>
            <person name="Suarez D.L."/>
            <person name="Swayne D.E."/>
        </authorList>
    </citation>
    <scope>NUCLEOTIDE SEQUENCE [LARGE SCALE GENOMIC DNA]</scope>
    <source>
        <strain evidence="7 8">USBA 355</strain>
    </source>
</reference>
<feature type="chain" id="PRO_5012147645" evidence="5">
    <location>
        <begin position="29"/>
        <end position="214"/>
    </location>
</feature>
<dbReference type="InterPro" id="IPR006311">
    <property type="entry name" value="TAT_signal"/>
</dbReference>
<feature type="signal peptide" evidence="5">
    <location>
        <begin position="1"/>
        <end position="28"/>
    </location>
</feature>
<evidence type="ECO:0000256" key="1">
    <source>
        <dbReference type="ARBA" id="ARBA00007825"/>
    </source>
</evidence>
<evidence type="ECO:0000256" key="5">
    <source>
        <dbReference type="SAM" id="SignalP"/>
    </source>
</evidence>
<keyword evidence="8" id="KW-1185">Reference proteome</keyword>
<keyword evidence="2 7" id="KW-0223">Dioxygenase</keyword>
<dbReference type="Gene3D" id="2.60.130.10">
    <property type="entry name" value="Aromatic compound dioxygenase"/>
    <property type="match status" value="1"/>
</dbReference>
<evidence type="ECO:0000313" key="7">
    <source>
        <dbReference type="EMBL" id="SMF01763.1"/>
    </source>
</evidence>
<feature type="compositionally biased region" description="Low complexity" evidence="4">
    <location>
        <begin position="38"/>
        <end position="64"/>
    </location>
</feature>
<evidence type="ECO:0000256" key="3">
    <source>
        <dbReference type="ARBA" id="ARBA00023002"/>
    </source>
</evidence>
<dbReference type="GO" id="GO:0008199">
    <property type="term" value="F:ferric iron binding"/>
    <property type="evidence" value="ECO:0007669"/>
    <property type="project" value="InterPro"/>
</dbReference>
<dbReference type="PROSITE" id="PS51318">
    <property type="entry name" value="TAT"/>
    <property type="match status" value="1"/>
</dbReference>
<dbReference type="RefSeq" id="WP_085121460.1">
    <property type="nucleotide sequence ID" value="NZ_FWZX01000003.1"/>
</dbReference>
<keyword evidence="3" id="KW-0560">Oxidoreductase</keyword>
<dbReference type="InterPro" id="IPR015889">
    <property type="entry name" value="Intradiol_dOase_core"/>
</dbReference>
<dbReference type="AlphaFoldDB" id="A0A1Y6BBJ1"/>
<evidence type="ECO:0000256" key="2">
    <source>
        <dbReference type="ARBA" id="ARBA00022964"/>
    </source>
</evidence>
<dbReference type="PANTHER" id="PTHR33711:SF11">
    <property type="entry name" value="DIOXYGENASE"/>
    <property type="match status" value="1"/>
</dbReference>
<dbReference type="EMBL" id="FWZX01000003">
    <property type="protein sequence ID" value="SMF01763.1"/>
    <property type="molecule type" value="Genomic_DNA"/>
</dbReference>
<proteinExistence type="inferred from homology"/>
<dbReference type="InterPro" id="IPR050770">
    <property type="entry name" value="Intradiol_RC_Dioxygenase"/>
</dbReference>
<dbReference type="Proteomes" id="UP000192917">
    <property type="component" value="Unassembled WGS sequence"/>
</dbReference>
<dbReference type="CDD" id="cd00421">
    <property type="entry name" value="intradiol_dioxygenase"/>
    <property type="match status" value="1"/>
</dbReference>
<sequence length="214" mass="22636">MTLSPSRRALLAGAAGLAGSALLRPAVAVGPTWPAGWPADWPADPGTAACRAPAAATPPETEGPYFKPGTPLKQDLRADGRGGSLPGRPLDLVGRLQGRDCRPLAGAVVELWHADDGGRYDNSGFTFRGHQLTDGQGRFGFRTVVPGLYPGRTRHLHLILAPARGGDGAAPLTTQLYFPDEPRNARDGLYDPALLLRLERQGDGLLGRYDFVVG</sequence>
<evidence type="ECO:0000259" key="6">
    <source>
        <dbReference type="Pfam" id="PF00775"/>
    </source>
</evidence>
<keyword evidence="5" id="KW-0732">Signal</keyword>
<protein>
    <submittedName>
        <fullName evidence="7">Protocatechuate 3,4-dioxygenase beta subunit</fullName>
    </submittedName>
</protein>
<feature type="domain" description="Intradiol ring-cleavage dioxygenases" evidence="6">
    <location>
        <begin position="62"/>
        <end position="182"/>
    </location>
</feature>
<name>A0A1Y6BBJ1_9PROT</name>
<organism evidence="7 8">
    <name type="scientific">Tistlia consotensis USBA 355</name>
    <dbReference type="NCBI Taxonomy" id="560819"/>
    <lineage>
        <taxon>Bacteria</taxon>
        <taxon>Pseudomonadati</taxon>
        <taxon>Pseudomonadota</taxon>
        <taxon>Alphaproteobacteria</taxon>
        <taxon>Rhodospirillales</taxon>
        <taxon>Rhodovibrionaceae</taxon>
        <taxon>Tistlia</taxon>
    </lineage>
</organism>
<dbReference type="GO" id="GO:0016702">
    <property type="term" value="F:oxidoreductase activity, acting on single donors with incorporation of molecular oxygen, incorporation of two atoms of oxygen"/>
    <property type="evidence" value="ECO:0007669"/>
    <property type="project" value="InterPro"/>
</dbReference>
<gene>
    <name evidence="7" type="ORF">SAMN05428998_1032</name>
</gene>
<dbReference type="STRING" id="560819.SAMN05428998_1032"/>